<dbReference type="InterPro" id="IPR050678">
    <property type="entry name" value="DNA_Partitioning_ATPase"/>
</dbReference>
<gene>
    <name evidence="2" type="ORF">CRI94_06175</name>
</gene>
<evidence type="ECO:0000313" key="3">
    <source>
        <dbReference type="Proteomes" id="UP000220102"/>
    </source>
</evidence>
<protein>
    <submittedName>
        <fullName evidence="2">Chromosome partitioning protein ParA</fullName>
    </submittedName>
</protein>
<dbReference type="InterPro" id="IPR025669">
    <property type="entry name" value="AAA_dom"/>
</dbReference>
<dbReference type="PANTHER" id="PTHR13696:SF52">
    <property type="entry name" value="PARA FAMILY PROTEIN CT_582"/>
    <property type="match status" value="1"/>
</dbReference>
<feature type="domain" description="AAA" evidence="1">
    <location>
        <begin position="3"/>
        <end position="171"/>
    </location>
</feature>
<dbReference type="RefSeq" id="WP_098074778.1">
    <property type="nucleotide sequence ID" value="NZ_PDEQ01000002.1"/>
</dbReference>
<dbReference type="OrthoDB" id="9815116at2"/>
<name>A0A2A8D0Z4_9BACT</name>
<dbReference type="Gene3D" id="3.40.50.300">
    <property type="entry name" value="P-loop containing nucleotide triphosphate hydrolases"/>
    <property type="match status" value="1"/>
</dbReference>
<dbReference type="Proteomes" id="UP000220102">
    <property type="component" value="Unassembled WGS sequence"/>
</dbReference>
<accession>A0A2A8D0Z4</accession>
<dbReference type="SUPFAM" id="SSF52540">
    <property type="entry name" value="P-loop containing nucleoside triphosphate hydrolases"/>
    <property type="match status" value="1"/>
</dbReference>
<dbReference type="PANTHER" id="PTHR13696">
    <property type="entry name" value="P-LOOP CONTAINING NUCLEOSIDE TRIPHOSPHATE HYDROLASE"/>
    <property type="match status" value="1"/>
</dbReference>
<reference evidence="2 3" key="1">
    <citation type="submission" date="2017-10" db="EMBL/GenBank/DDBJ databases">
        <title>Draft genome of Longibacter Salinarum.</title>
        <authorList>
            <person name="Goh K.M."/>
            <person name="Shamsir M.S."/>
            <person name="Lim S.W."/>
        </authorList>
    </citation>
    <scope>NUCLEOTIDE SEQUENCE [LARGE SCALE GENOMIC DNA]</scope>
    <source>
        <strain evidence="2 3">KCTC 52045</strain>
    </source>
</reference>
<dbReference type="Pfam" id="PF13614">
    <property type="entry name" value="AAA_31"/>
    <property type="match status" value="1"/>
</dbReference>
<proteinExistence type="predicted"/>
<dbReference type="CDD" id="cd02042">
    <property type="entry name" value="ParAB_family"/>
    <property type="match status" value="1"/>
</dbReference>
<evidence type="ECO:0000259" key="1">
    <source>
        <dbReference type="Pfam" id="PF13614"/>
    </source>
</evidence>
<dbReference type="FunFam" id="3.40.50.300:FF:000285">
    <property type="entry name" value="Sporulation initiation inhibitor Soj"/>
    <property type="match status" value="1"/>
</dbReference>
<comment type="caution">
    <text evidence="2">The sequence shown here is derived from an EMBL/GenBank/DDBJ whole genome shotgun (WGS) entry which is preliminary data.</text>
</comment>
<dbReference type="EMBL" id="PDEQ01000002">
    <property type="protein sequence ID" value="PEN14605.1"/>
    <property type="molecule type" value="Genomic_DNA"/>
</dbReference>
<keyword evidence="3" id="KW-1185">Reference proteome</keyword>
<dbReference type="InterPro" id="IPR027417">
    <property type="entry name" value="P-loop_NTPase"/>
</dbReference>
<dbReference type="AlphaFoldDB" id="A0A2A8D0Z4"/>
<organism evidence="2 3">
    <name type="scientific">Longibacter salinarum</name>
    <dbReference type="NCBI Taxonomy" id="1850348"/>
    <lineage>
        <taxon>Bacteria</taxon>
        <taxon>Pseudomonadati</taxon>
        <taxon>Rhodothermota</taxon>
        <taxon>Rhodothermia</taxon>
        <taxon>Rhodothermales</taxon>
        <taxon>Salisaetaceae</taxon>
        <taxon>Longibacter</taxon>
    </lineage>
</organism>
<evidence type="ECO:0000313" key="2">
    <source>
        <dbReference type="EMBL" id="PEN14605.1"/>
    </source>
</evidence>
<sequence length="285" mass="30809">MIKTIPIINNKGGVGKTTTTINVASGLVRNGKRVLVIDLDSQGSASLAMGVDRDQLNPSSADVLFGDIEIEDAIRSTKTPDLDLITGSLRLADTDTRLSRQPNREKRLSNAIERVEDEYDVVLIDCAPSTSLLSVNALVAADAFIIPVSPSYLSLEGVISLGQVVKNVRLSIGEAAPVLGVVLTMVKREDEQTRAIINEVRGHYGGKVFNTEIRDDPAIENAPAFGKSVFDSAPDSRGATDYAALVDEIIERIDRYGSIYGTVRRTADDREKHTDASDSKHRMAS</sequence>